<evidence type="ECO:0000313" key="3">
    <source>
        <dbReference type="Proteomes" id="UP000796880"/>
    </source>
</evidence>
<dbReference type="Proteomes" id="UP000796880">
    <property type="component" value="Unassembled WGS sequence"/>
</dbReference>
<comment type="caution">
    <text evidence="2">The sequence shown here is derived from an EMBL/GenBank/DDBJ whole genome shotgun (WGS) entry which is preliminary data.</text>
</comment>
<protein>
    <submittedName>
        <fullName evidence="2">Uncharacterized protein</fullName>
    </submittedName>
</protein>
<accession>A0A8K0GP80</accession>
<name>A0A8K0GP80_9ROSA</name>
<dbReference type="AlphaFoldDB" id="A0A8K0GP80"/>
<feature type="compositionally biased region" description="Acidic residues" evidence="1">
    <location>
        <begin position="147"/>
        <end position="174"/>
    </location>
</feature>
<evidence type="ECO:0000256" key="1">
    <source>
        <dbReference type="SAM" id="MobiDB-lite"/>
    </source>
</evidence>
<sequence>MGQQVSTFSRGSSKRSHDMMETSISKRLRLSLEPTSFYSDIVAKLHQAEVTTESSSCKPHQRLGKRIVVQGEPSHCWTVHTPTSSFRVECKEIRESEEALYQELERKKLEVAKFLSWFTIAVPGEQATFNDHLDHIGVEIPHIVEISPEEEEDPKEEEDPEEEEEVPEEFPADV</sequence>
<feature type="region of interest" description="Disordered" evidence="1">
    <location>
        <begin position="144"/>
        <end position="174"/>
    </location>
</feature>
<gene>
    <name evidence="2" type="ORF">FNV43_RR24551</name>
</gene>
<feature type="region of interest" description="Disordered" evidence="1">
    <location>
        <begin position="1"/>
        <end position="20"/>
    </location>
</feature>
<reference evidence="2" key="1">
    <citation type="submission" date="2020-03" db="EMBL/GenBank/DDBJ databases">
        <title>A high-quality chromosome-level genome assembly of a woody plant with both climbing and erect habits, Rhamnella rubrinervis.</title>
        <authorList>
            <person name="Lu Z."/>
            <person name="Yang Y."/>
            <person name="Zhu X."/>
            <person name="Sun Y."/>
        </authorList>
    </citation>
    <scope>NUCLEOTIDE SEQUENCE</scope>
    <source>
        <strain evidence="2">BYM</strain>
        <tissue evidence="2">Leaf</tissue>
    </source>
</reference>
<proteinExistence type="predicted"/>
<evidence type="ECO:0000313" key="2">
    <source>
        <dbReference type="EMBL" id="KAF3433449.1"/>
    </source>
</evidence>
<organism evidence="2 3">
    <name type="scientific">Rhamnella rubrinervis</name>
    <dbReference type="NCBI Taxonomy" id="2594499"/>
    <lineage>
        <taxon>Eukaryota</taxon>
        <taxon>Viridiplantae</taxon>
        <taxon>Streptophyta</taxon>
        <taxon>Embryophyta</taxon>
        <taxon>Tracheophyta</taxon>
        <taxon>Spermatophyta</taxon>
        <taxon>Magnoliopsida</taxon>
        <taxon>eudicotyledons</taxon>
        <taxon>Gunneridae</taxon>
        <taxon>Pentapetalae</taxon>
        <taxon>rosids</taxon>
        <taxon>fabids</taxon>
        <taxon>Rosales</taxon>
        <taxon>Rhamnaceae</taxon>
        <taxon>rhamnoid group</taxon>
        <taxon>Rhamneae</taxon>
        <taxon>Rhamnella</taxon>
    </lineage>
</organism>
<keyword evidence="3" id="KW-1185">Reference proteome</keyword>
<feature type="compositionally biased region" description="Polar residues" evidence="1">
    <location>
        <begin position="1"/>
        <end position="11"/>
    </location>
</feature>
<dbReference type="EMBL" id="VOIH02000011">
    <property type="protein sequence ID" value="KAF3433449.1"/>
    <property type="molecule type" value="Genomic_DNA"/>
</dbReference>